<name>A0A6A3LNA6_9STRA</name>
<dbReference type="EMBL" id="QXFX01000197">
    <property type="protein sequence ID" value="KAE9126174.1"/>
    <property type="molecule type" value="Genomic_DNA"/>
</dbReference>
<dbReference type="EMBL" id="QXGC01000165">
    <property type="protein sequence ID" value="KAE9246675.1"/>
    <property type="molecule type" value="Genomic_DNA"/>
</dbReference>
<dbReference type="Proteomes" id="UP000460718">
    <property type="component" value="Unassembled WGS sequence"/>
</dbReference>
<feature type="compositionally biased region" description="Pro residues" evidence="2">
    <location>
        <begin position="164"/>
        <end position="173"/>
    </location>
</feature>
<comment type="caution">
    <text evidence="4">The sequence shown here is derived from an EMBL/GenBank/DDBJ whole genome shotgun (WGS) entry which is preliminary data.</text>
</comment>
<evidence type="ECO:0000313" key="6">
    <source>
        <dbReference type="EMBL" id="KAE9127126.1"/>
    </source>
</evidence>
<dbReference type="Proteomes" id="UP000441208">
    <property type="component" value="Unassembled WGS sequence"/>
</dbReference>
<proteinExistence type="predicted"/>
<evidence type="ECO:0000313" key="15">
    <source>
        <dbReference type="Proteomes" id="UP000440367"/>
    </source>
</evidence>
<dbReference type="Proteomes" id="UP000476176">
    <property type="component" value="Unassembled WGS sequence"/>
</dbReference>
<dbReference type="EMBL" id="QXGD01000219">
    <property type="protein sequence ID" value="KAE9247292.1"/>
    <property type="molecule type" value="Genomic_DNA"/>
</dbReference>
<feature type="region of interest" description="Disordered" evidence="2">
    <location>
        <begin position="1"/>
        <end position="38"/>
    </location>
</feature>
<dbReference type="EMBL" id="QXFW01000196">
    <property type="protein sequence ID" value="KAE9021011.1"/>
    <property type="molecule type" value="Genomic_DNA"/>
</dbReference>
<evidence type="ECO:0000313" key="13">
    <source>
        <dbReference type="Proteomes" id="UP000433483"/>
    </source>
</evidence>
<dbReference type="EMBL" id="QXGE01000242">
    <property type="protein sequence ID" value="KAE9318839.1"/>
    <property type="molecule type" value="Genomic_DNA"/>
</dbReference>
<reference evidence="18 19" key="1">
    <citation type="submission" date="2018-09" db="EMBL/GenBank/DDBJ databases">
        <title>Genomic investigation of the strawberry pathogen Phytophthora fragariae indicates pathogenicity is determined by transcriptional variation in three key races.</title>
        <authorList>
            <person name="Adams T.M."/>
            <person name="Armitage A.D."/>
            <person name="Sobczyk M.K."/>
            <person name="Bates H.J."/>
            <person name="Dunwell J.M."/>
            <person name="Nellist C.F."/>
            <person name="Harrison R.J."/>
        </authorList>
    </citation>
    <scope>NUCLEOTIDE SEQUENCE [LARGE SCALE GENOMIC DNA]</scope>
    <source>
        <strain evidence="11 14">A4</strain>
        <strain evidence="10 15">BC-1</strain>
        <strain evidence="9 19">BC-23</strain>
        <strain evidence="8 13">NOV-27</strain>
        <strain evidence="7 16">NOV-5</strain>
        <strain evidence="6 17">NOV-71</strain>
        <strain evidence="3 12">NOV-9</strain>
        <strain evidence="5 20">ONT-3</strain>
        <strain evidence="4 18">SCRP245</strain>
    </source>
</reference>
<dbReference type="EMBL" id="QXFZ01000204">
    <property type="protein sequence ID" value="KAE9127126.1"/>
    <property type="molecule type" value="Genomic_DNA"/>
</dbReference>
<accession>A0A6A3LNA6</accession>
<evidence type="ECO:0000313" key="4">
    <source>
        <dbReference type="EMBL" id="KAE9021011.1"/>
    </source>
</evidence>
<feature type="coiled-coil region" evidence="1">
    <location>
        <begin position="101"/>
        <end position="142"/>
    </location>
</feature>
<dbReference type="EMBL" id="QXGA01000204">
    <property type="protein sequence ID" value="KAE9150140.1"/>
    <property type="molecule type" value="Genomic_DNA"/>
</dbReference>
<protein>
    <submittedName>
        <fullName evidence="4">Uncharacterized protein</fullName>
    </submittedName>
</protein>
<evidence type="ECO:0000313" key="17">
    <source>
        <dbReference type="Proteomes" id="UP000441208"/>
    </source>
</evidence>
<evidence type="ECO:0000313" key="19">
    <source>
        <dbReference type="Proteomes" id="UP000476176"/>
    </source>
</evidence>
<feature type="region of interest" description="Disordered" evidence="2">
    <location>
        <begin position="149"/>
        <end position="173"/>
    </location>
</feature>
<evidence type="ECO:0000313" key="7">
    <source>
        <dbReference type="EMBL" id="KAE9150140.1"/>
    </source>
</evidence>
<evidence type="ECO:0000313" key="8">
    <source>
        <dbReference type="EMBL" id="KAE9225093.1"/>
    </source>
</evidence>
<evidence type="ECO:0000256" key="2">
    <source>
        <dbReference type="SAM" id="MobiDB-lite"/>
    </source>
</evidence>
<evidence type="ECO:0000256" key="1">
    <source>
        <dbReference type="SAM" id="Coils"/>
    </source>
</evidence>
<dbReference type="Proteomes" id="UP000488956">
    <property type="component" value="Unassembled WGS sequence"/>
</dbReference>
<evidence type="ECO:0000313" key="3">
    <source>
        <dbReference type="EMBL" id="KAE8944791.1"/>
    </source>
</evidence>
<evidence type="ECO:0000313" key="20">
    <source>
        <dbReference type="Proteomes" id="UP000488956"/>
    </source>
</evidence>
<gene>
    <name evidence="11" type="ORF">PF001_g6156</name>
    <name evidence="10" type="ORF">PF002_g6335</name>
    <name evidence="9" type="ORF">PF004_g4685</name>
    <name evidence="8" type="ORF">PF005_g5655</name>
    <name evidence="7" type="ORF">PF006_g5450</name>
    <name evidence="6" type="ORF">PF007_g5715</name>
    <name evidence="3" type="ORF">PF009_g5526</name>
    <name evidence="5" type="ORF">PF010_g5348</name>
    <name evidence="4" type="ORF">PF011_g5134</name>
</gene>
<evidence type="ECO:0000313" key="12">
    <source>
        <dbReference type="Proteomes" id="UP000429523"/>
    </source>
</evidence>
<dbReference type="Proteomes" id="UP000429523">
    <property type="component" value="Unassembled WGS sequence"/>
</dbReference>
<dbReference type="EMBL" id="QXGB01000199">
    <property type="protein sequence ID" value="KAE9225093.1"/>
    <property type="molecule type" value="Genomic_DNA"/>
</dbReference>
<dbReference type="Proteomes" id="UP000433483">
    <property type="component" value="Unassembled WGS sequence"/>
</dbReference>
<evidence type="ECO:0000313" key="16">
    <source>
        <dbReference type="Proteomes" id="UP000440732"/>
    </source>
</evidence>
<organism evidence="4 18">
    <name type="scientific">Phytophthora fragariae</name>
    <dbReference type="NCBI Taxonomy" id="53985"/>
    <lineage>
        <taxon>Eukaryota</taxon>
        <taxon>Sar</taxon>
        <taxon>Stramenopiles</taxon>
        <taxon>Oomycota</taxon>
        <taxon>Peronosporomycetes</taxon>
        <taxon>Peronosporales</taxon>
        <taxon>Peronosporaceae</taxon>
        <taxon>Phytophthora</taxon>
    </lineage>
</organism>
<keyword evidence="1" id="KW-0175">Coiled coil</keyword>
<evidence type="ECO:0000313" key="5">
    <source>
        <dbReference type="EMBL" id="KAE9126174.1"/>
    </source>
</evidence>
<keyword evidence="13" id="KW-1185">Reference proteome</keyword>
<evidence type="ECO:0000313" key="18">
    <source>
        <dbReference type="Proteomes" id="UP000460718"/>
    </source>
</evidence>
<sequence length="173" mass="19285">MPDTESNVPNDEVCSSPSHSSTDDSDSDNSATRVETPSSQCDWLEPMIAAAVDRIMLQVDAAVTAASNRVMWRVGTVIDAAFADFKSVISKKLDDLLAVICDKFQQQNRSLKAKFQEQERTLDALKAEMLELKKEVRLLLESREGPIDLNVTRSTKRPRSQTNPEPPTTHPRN</sequence>
<evidence type="ECO:0000313" key="9">
    <source>
        <dbReference type="EMBL" id="KAE9246675.1"/>
    </source>
</evidence>
<evidence type="ECO:0000313" key="10">
    <source>
        <dbReference type="EMBL" id="KAE9247292.1"/>
    </source>
</evidence>
<dbReference type="Proteomes" id="UP000440732">
    <property type="component" value="Unassembled WGS sequence"/>
</dbReference>
<evidence type="ECO:0000313" key="11">
    <source>
        <dbReference type="EMBL" id="KAE9318839.1"/>
    </source>
</evidence>
<dbReference type="OrthoDB" id="10410371at2759"/>
<dbReference type="Proteomes" id="UP000440367">
    <property type="component" value="Unassembled WGS sequence"/>
</dbReference>
<evidence type="ECO:0000313" key="14">
    <source>
        <dbReference type="Proteomes" id="UP000437068"/>
    </source>
</evidence>
<dbReference type="Proteomes" id="UP000437068">
    <property type="component" value="Unassembled WGS sequence"/>
</dbReference>
<dbReference type="EMBL" id="QXGF01000186">
    <property type="protein sequence ID" value="KAE8944791.1"/>
    <property type="molecule type" value="Genomic_DNA"/>
</dbReference>
<dbReference type="AlphaFoldDB" id="A0A6A3LNA6"/>